<dbReference type="InterPro" id="IPR052986">
    <property type="entry name" value="VLIG_GTPase"/>
</dbReference>
<evidence type="ECO:0000313" key="2">
    <source>
        <dbReference type="EMBL" id="KAG5846195.1"/>
    </source>
</evidence>
<dbReference type="PROSITE" id="PS50853">
    <property type="entry name" value="FN3"/>
    <property type="match status" value="1"/>
</dbReference>
<reference evidence="2" key="1">
    <citation type="submission" date="2021-01" db="EMBL/GenBank/DDBJ databases">
        <title>A chromosome-scale assembly of European eel, Anguilla anguilla.</title>
        <authorList>
            <person name="Henkel C."/>
            <person name="Jong-Raadsen S.A."/>
            <person name="Dufour S."/>
            <person name="Weltzien F.-A."/>
            <person name="Palstra A.P."/>
            <person name="Pelster B."/>
            <person name="Spaink H.P."/>
            <person name="Van Den Thillart G.E."/>
            <person name="Jansen H."/>
            <person name="Zahm M."/>
            <person name="Klopp C."/>
            <person name="Cedric C."/>
            <person name="Louis A."/>
            <person name="Berthelot C."/>
            <person name="Parey E."/>
            <person name="Roest Crollius H."/>
            <person name="Montfort J."/>
            <person name="Robinson-Rechavi M."/>
            <person name="Bucao C."/>
            <person name="Bouchez O."/>
            <person name="Gislard M."/>
            <person name="Lluch J."/>
            <person name="Milhes M."/>
            <person name="Lampietro C."/>
            <person name="Lopez Roques C."/>
            <person name="Donnadieu C."/>
            <person name="Braasch I."/>
            <person name="Desvignes T."/>
            <person name="Postlethwait J."/>
            <person name="Bobe J."/>
            <person name="Guiguen Y."/>
            <person name="Dirks R."/>
        </authorList>
    </citation>
    <scope>NUCLEOTIDE SEQUENCE</scope>
    <source>
        <strain evidence="2">Tag_6206</strain>
        <tissue evidence="2">Liver</tissue>
    </source>
</reference>
<feature type="non-terminal residue" evidence="2">
    <location>
        <position position="1"/>
    </location>
</feature>
<organism evidence="2 3">
    <name type="scientific">Anguilla anguilla</name>
    <name type="common">European freshwater eel</name>
    <name type="synonym">Muraena anguilla</name>
    <dbReference type="NCBI Taxonomy" id="7936"/>
    <lineage>
        <taxon>Eukaryota</taxon>
        <taxon>Metazoa</taxon>
        <taxon>Chordata</taxon>
        <taxon>Craniata</taxon>
        <taxon>Vertebrata</taxon>
        <taxon>Euteleostomi</taxon>
        <taxon>Actinopterygii</taxon>
        <taxon>Neopterygii</taxon>
        <taxon>Teleostei</taxon>
        <taxon>Anguilliformes</taxon>
        <taxon>Anguillidae</taxon>
        <taxon>Anguilla</taxon>
    </lineage>
</organism>
<accession>A0A9D3RWY0</accession>
<dbReference type="SUPFAM" id="SSF49265">
    <property type="entry name" value="Fibronectin type III"/>
    <property type="match status" value="1"/>
</dbReference>
<name>A0A9D3RWY0_ANGAN</name>
<dbReference type="CDD" id="cd00063">
    <property type="entry name" value="FN3"/>
    <property type="match status" value="1"/>
</dbReference>
<comment type="caution">
    <text evidence="2">The sequence shown here is derived from an EMBL/GenBank/DDBJ whole genome shotgun (WGS) entry which is preliminary data.</text>
</comment>
<proteinExistence type="predicted"/>
<dbReference type="PANTHER" id="PTHR14819">
    <property type="entry name" value="GTP-BINDING"/>
    <property type="match status" value="1"/>
</dbReference>
<dbReference type="PANTHER" id="PTHR14819:SF9">
    <property type="entry name" value="UP-REGULATOR OF CELL PROLIFERATION-LIKE"/>
    <property type="match status" value="1"/>
</dbReference>
<feature type="domain" description="Fibronectin type-III" evidence="1">
    <location>
        <begin position="1"/>
        <end position="66"/>
    </location>
</feature>
<evidence type="ECO:0000259" key="1">
    <source>
        <dbReference type="PROSITE" id="PS50853"/>
    </source>
</evidence>
<keyword evidence="3" id="KW-1185">Reference proteome</keyword>
<dbReference type="EMBL" id="JAFIRN010000007">
    <property type="protein sequence ID" value="KAG5846195.1"/>
    <property type="molecule type" value="Genomic_DNA"/>
</dbReference>
<dbReference type="Gene3D" id="2.60.40.10">
    <property type="entry name" value="Immunoglobulins"/>
    <property type="match status" value="1"/>
</dbReference>
<dbReference type="InterPro" id="IPR036116">
    <property type="entry name" value="FN3_sf"/>
</dbReference>
<gene>
    <name evidence="2" type="ORF">ANANG_G00147230</name>
</gene>
<dbReference type="Proteomes" id="UP001044222">
    <property type="component" value="Chromosome 7"/>
</dbReference>
<dbReference type="AlphaFoldDB" id="A0A9D3RWY0"/>
<dbReference type="InterPro" id="IPR003961">
    <property type="entry name" value="FN3_dom"/>
</dbReference>
<dbReference type="InterPro" id="IPR057365">
    <property type="entry name" value="URGCP"/>
</dbReference>
<evidence type="ECO:0000313" key="3">
    <source>
        <dbReference type="Proteomes" id="UP001044222"/>
    </source>
</evidence>
<dbReference type="InterPro" id="IPR013783">
    <property type="entry name" value="Ig-like_fold"/>
</dbReference>
<protein>
    <recommendedName>
        <fullName evidence="1">Fibronectin type-III domain-containing protein</fullName>
    </recommendedName>
</protein>
<dbReference type="Pfam" id="PF25496">
    <property type="entry name" value="URGCP"/>
    <property type="match status" value="1"/>
</dbReference>
<sequence length="538" mass="60473">SHDIHITYGCEGEEPRLQICAPNTTTAVLSDLRPGMEYTFNLTAVLPNGICSKTSSTCIQTRTSLDELVSDLGLEHHLKNKLTLSKVLEIDGETLTDESIQSLKSLPWCFLRRLMMVNVTARSVRCASKQDMTSQNLDSLMDTLCNPQGHSNRVNPLDLITAVFLCSDGFLQQEMVLKMSMCQFSVPLLLPKCDTQQCTLMLWAMRDIVKKYKPHSLEDQRGFVEESIVLSELPMISFVRLGNSSLSKSHILNQLLSNPQQHHDTFVHRNMECGDTTRRISNGLVEISWYLPSGKRNIDIFSEPLAIANLRGDLRDFETQYAFLCHNSAAVFVFCDDFGSECKFLDSQHLKDHWFLIINSQSKSFNKDDFSRCVSELKLKPSNIIIKGLQMNDAELIRKLCLAISGILKGNMLKMSVEGMSAVAHEFGIQVDEDYIYCQRGKQKADEITGRISDIPSFKEKELPLQGTAWKQLAKLEKEECRMKMLGRKTLKFTGMSLQNRSSSSEHSRGLTTSQSLCPISSLQCPVPQRSASISSSG</sequence>